<gene>
    <name evidence="3" type="primary">recD2</name>
    <name evidence="5" type="ORF">JZL65_01090</name>
</gene>
<dbReference type="InterPro" id="IPR041451">
    <property type="entry name" value="RecD2_SH13"/>
</dbReference>
<reference evidence="5" key="1">
    <citation type="submission" date="2021-02" db="EMBL/GenBank/DDBJ databases">
        <title>Comparative genomics of Ferrovum myxofaciens strains, predominant extremophile bacteria forming large biofilm stalactites in acid mine ecosystems.</title>
        <authorList>
            <person name="Burkartova K."/>
            <person name="Ridl J."/>
            <person name="Pajer P."/>
            <person name="Falteisek L."/>
        </authorList>
    </citation>
    <scope>NUCLEOTIDE SEQUENCE</scope>
    <source>
        <strain evidence="5">MI1III</strain>
    </source>
</reference>
<comment type="similarity">
    <text evidence="3">Belongs to the RecD family. RecD2 subfamily.</text>
</comment>
<evidence type="ECO:0000256" key="2">
    <source>
        <dbReference type="ARBA" id="ARBA00022840"/>
    </source>
</evidence>
<comment type="catalytic activity">
    <reaction evidence="3">
        <text>ATP + H2O = ADP + phosphate + H(+)</text>
        <dbReference type="Rhea" id="RHEA:13065"/>
        <dbReference type="ChEBI" id="CHEBI:15377"/>
        <dbReference type="ChEBI" id="CHEBI:15378"/>
        <dbReference type="ChEBI" id="CHEBI:30616"/>
        <dbReference type="ChEBI" id="CHEBI:43474"/>
        <dbReference type="ChEBI" id="CHEBI:456216"/>
        <dbReference type="EC" id="5.6.2.3"/>
    </reaction>
</comment>
<evidence type="ECO:0000313" key="6">
    <source>
        <dbReference type="Proteomes" id="UP000683551"/>
    </source>
</evidence>
<evidence type="ECO:0000259" key="4">
    <source>
        <dbReference type="SMART" id="SM00382"/>
    </source>
</evidence>
<dbReference type="InterPro" id="IPR003593">
    <property type="entry name" value="AAA+_ATPase"/>
</dbReference>
<dbReference type="Proteomes" id="UP000683551">
    <property type="component" value="Chromosome"/>
</dbReference>
<dbReference type="GO" id="GO:0016787">
    <property type="term" value="F:hydrolase activity"/>
    <property type="evidence" value="ECO:0007669"/>
    <property type="project" value="UniProtKB-KW"/>
</dbReference>
<evidence type="ECO:0000313" key="5">
    <source>
        <dbReference type="EMBL" id="QWY77713.1"/>
    </source>
</evidence>
<dbReference type="EMBL" id="CP071137">
    <property type="protein sequence ID" value="QWY77713.1"/>
    <property type="molecule type" value="Genomic_DNA"/>
</dbReference>
<dbReference type="CDD" id="cd17933">
    <property type="entry name" value="DEXSc_RecD-like"/>
    <property type="match status" value="1"/>
</dbReference>
<dbReference type="InterPro" id="IPR027417">
    <property type="entry name" value="P-loop_NTPase"/>
</dbReference>
<dbReference type="InterPro" id="IPR029493">
    <property type="entry name" value="RecD2-like_HHH"/>
</dbReference>
<dbReference type="SMART" id="SM00382">
    <property type="entry name" value="AAA"/>
    <property type="match status" value="1"/>
</dbReference>
<dbReference type="InterPro" id="IPR010994">
    <property type="entry name" value="RuvA_2-like"/>
</dbReference>
<dbReference type="EC" id="5.6.2.3" evidence="3"/>
<dbReference type="Gene3D" id="2.30.30.940">
    <property type="match status" value="1"/>
</dbReference>
<dbReference type="Pfam" id="PF13245">
    <property type="entry name" value="AAA_19"/>
    <property type="match status" value="1"/>
</dbReference>
<dbReference type="SUPFAM" id="SSF47781">
    <property type="entry name" value="RuvA domain 2-like"/>
    <property type="match status" value="1"/>
</dbReference>
<dbReference type="Pfam" id="PF18335">
    <property type="entry name" value="SH3_13"/>
    <property type="match status" value="1"/>
</dbReference>
<protein>
    <recommendedName>
        <fullName evidence="3">ATP-dependent RecD2 DNA helicase</fullName>
        <ecNumber evidence="3">5.6.2.3</ecNumber>
    </recommendedName>
    <alternativeName>
        <fullName evidence="3">DNA 5'-3' helicase subunit RecD2</fullName>
    </alternativeName>
</protein>
<dbReference type="CDD" id="cd18809">
    <property type="entry name" value="SF1_C_RecD"/>
    <property type="match status" value="1"/>
</dbReference>
<dbReference type="Gene3D" id="1.10.10.2220">
    <property type="match status" value="1"/>
</dbReference>
<dbReference type="InterPro" id="IPR006345">
    <property type="entry name" value="RecD2"/>
</dbReference>
<sequence length="724" mass="79895">MELDLRITDPTSNDPMPSVPVTLTGVVGRIVYRDDESGFSIFRVHIDKADEPVTVRGILISRFGEIVTCDGVWERHPQYGPQLNATDIVPELPTSRRGIENYLSSGILPGVGPVTAKKIVAFFGEDTLAILDKDPTSITSVPKLKKKLIEKIVFNWKEHSAMRELMVFLRGYEISSALAYKIHRVYGARAMTVLHDNPWKMARDIKGIGFKKADEIAVTMGCPMDSPDRIIAAISFVVNEGAKQGHCGVPEFSLIAECASLLSLSQDMVSFTLDGLTEPNDAVVRQGEMCWIPRIYEMESTIAETISELITLKPSWGQIDPATEIPWVEQNTGNHLAENQKKALALQLSSRVMIITGGPGCGKTFLLNSILKVMARHAVRFILSAPTGKAAVRMTESTGYPASTLHRLMRLGVGNDEPEELNCDLLVVDEFSMVDVGLMHKIIQALPAHASLLLVGDSDQLPSVGPGAVLFNLIDSKRVPFVRLNHVFRQAAGSLIVDNAHQINAGRWLLPHREDGDFFFLEADTQESGIDIIDSLVKTRLPAKYGFSPMGDIQVLCPMNRGICGTVNMNFRLQESLNPHPAAKAEFFGTRFGVGDRVMQVVNNYDKGVFNGDSGVIVDVLDDGGLSVQFPVNVVEYDKIDIDELMLAYAMTIHKSQGSDFPAVIIPMFGAHYMMLQRNLLYTGVTRARRLCVVVGQREAVEMAIRNNKALKRNTRLCNLLSMF</sequence>
<dbReference type="NCBIfam" id="TIGR01448">
    <property type="entry name" value="recD_rel"/>
    <property type="match status" value="1"/>
</dbReference>
<evidence type="ECO:0000256" key="1">
    <source>
        <dbReference type="ARBA" id="ARBA00022741"/>
    </source>
</evidence>
<dbReference type="InterPro" id="IPR050534">
    <property type="entry name" value="Coronavir_polyprotein_1ab"/>
</dbReference>
<dbReference type="AlphaFoldDB" id="A0A9E6MWP4"/>
<dbReference type="Pfam" id="PF13538">
    <property type="entry name" value="UvrD_C_2"/>
    <property type="match status" value="1"/>
</dbReference>
<dbReference type="Pfam" id="PF14520">
    <property type="entry name" value="HHH_5"/>
    <property type="match status" value="1"/>
</dbReference>
<dbReference type="RefSeq" id="WP_273145057.1">
    <property type="nucleotide sequence ID" value="NZ_CP053675.1"/>
</dbReference>
<feature type="domain" description="AAA+ ATPase" evidence="4">
    <location>
        <begin position="349"/>
        <end position="485"/>
    </location>
</feature>
<dbReference type="HAMAP" id="MF_01488">
    <property type="entry name" value="RecD2"/>
    <property type="match status" value="1"/>
</dbReference>
<name>A0A9E6MWP4_9PROT</name>
<dbReference type="Pfam" id="PF23139">
    <property type="entry name" value="OB_YrrC"/>
    <property type="match status" value="1"/>
</dbReference>
<dbReference type="GO" id="GO:0009338">
    <property type="term" value="C:exodeoxyribonuclease V complex"/>
    <property type="evidence" value="ECO:0007669"/>
    <property type="project" value="TreeGrafter"/>
</dbReference>
<accession>A0A9E6MWP4</accession>
<dbReference type="Pfam" id="PF14490">
    <property type="entry name" value="HHH_RecD2"/>
    <property type="match status" value="1"/>
</dbReference>
<evidence type="ECO:0000256" key="3">
    <source>
        <dbReference type="HAMAP-Rule" id="MF_01488"/>
    </source>
</evidence>
<dbReference type="GO" id="GO:0017116">
    <property type="term" value="F:single-stranded DNA helicase activity"/>
    <property type="evidence" value="ECO:0007669"/>
    <property type="project" value="TreeGrafter"/>
</dbReference>
<keyword evidence="3" id="KW-0378">Hydrolase</keyword>
<keyword evidence="3" id="KW-0238">DNA-binding</keyword>
<keyword evidence="3" id="KW-0413">Isomerase</keyword>
<dbReference type="PANTHER" id="PTHR43788">
    <property type="entry name" value="DNA2/NAM7 HELICASE FAMILY MEMBER"/>
    <property type="match status" value="1"/>
</dbReference>
<dbReference type="GO" id="GO:0003677">
    <property type="term" value="F:DNA binding"/>
    <property type="evidence" value="ECO:0007669"/>
    <property type="project" value="UniProtKB-UniRule"/>
</dbReference>
<comment type="function">
    <text evidence="3">DNA-dependent ATPase and ATP-dependent 5'-3' DNA helicase. Has no activity on blunt DNA or DNA with 3'-overhangs, requires at least 10 bases of 5'-ssDNA for helicase activity.</text>
</comment>
<proteinExistence type="inferred from homology"/>
<dbReference type="InterPro" id="IPR055446">
    <property type="entry name" value="RecD2_N_OB"/>
</dbReference>
<keyword evidence="3 5" id="KW-0347">Helicase</keyword>
<dbReference type="GO" id="GO:0005524">
    <property type="term" value="F:ATP binding"/>
    <property type="evidence" value="ECO:0007669"/>
    <property type="project" value="UniProtKB-UniRule"/>
</dbReference>
<keyword evidence="1 3" id="KW-0547">Nucleotide-binding</keyword>
<organism evidence="5 6">
    <name type="scientific">Ferrovum myxofaciens</name>
    <dbReference type="NCBI Taxonomy" id="416213"/>
    <lineage>
        <taxon>Bacteria</taxon>
        <taxon>Pseudomonadati</taxon>
        <taxon>Pseudomonadota</taxon>
        <taxon>Betaproteobacteria</taxon>
        <taxon>Ferrovales</taxon>
        <taxon>Ferrovaceae</taxon>
        <taxon>Ferrovum</taxon>
    </lineage>
</organism>
<dbReference type="SUPFAM" id="SSF52540">
    <property type="entry name" value="P-loop containing nucleoside triphosphate hydrolases"/>
    <property type="match status" value="2"/>
</dbReference>
<dbReference type="InterPro" id="IPR027785">
    <property type="entry name" value="UvrD-like_helicase_C"/>
</dbReference>
<dbReference type="PANTHER" id="PTHR43788:SF6">
    <property type="entry name" value="DNA HELICASE B"/>
    <property type="match status" value="1"/>
</dbReference>
<keyword evidence="2 3" id="KW-0067">ATP-binding</keyword>
<dbReference type="GO" id="GO:0006310">
    <property type="term" value="P:DNA recombination"/>
    <property type="evidence" value="ECO:0007669"/>
    <property type="project" value="InterPro"/>
</dbReference>
<feature type="binding site" evidence="3">
    <location>
        <begin position="360"/>
        <end position="364"/>
    </location>
    <ligand>
        <name>ATP</name>
        <dbReference type="ChEBI" id="CHEBI:30616"/>
    </ligand>
</feature>
<dbReference type="Gene3D" id="1.10.150.20">
    <property type="entry name" value="5' to 3' exonuclease, C-terminal subdomain"/>
    <property type="match status" value="1"/>
</dbReference>
<dbReference type="Gene3D" id="3.40.50.300">
    <property type="entry name" value="P-loop containing nucleotide triphosphate hydrolases"/>
    <property type="match status" value="2"/>
</dbReference>
<dbReference type="GO" id="GO:0043139">
    <property type="term" value="F:5'-3' DNA helicase activity"/>
    <property type="evidence" value="ECO:0007669"/>
    <property type="project" value="UniProtKB-UniRule"/>
</dbReference>